<keyword evidence="2" id="KW-1185">Reference proteome</keyword>
<organism evidence="1 2">
    <name type="scientific">Smallanthus sonchifolius</name>
    <dbReference type="NCBI Taxonomy" id="185202"/>
    <lineage>
        <taxon>Eukaryota</taxon>
        <taxon>Viridiplantae</taxon>
        <taxon>Streptophyta</taxon>
        <taxon>Embryophyta</taxon>
        <taxon>Tracheophyta</taxon>
        <taxon>Spermatophyta</taxon>
        <taxon>Magnoliopsida</taxon>
        <taxon>eudicotyledons</taxon>
        <taxon>Gunneridae</taxon>
        <taxon>Pentapetalae</taxon>
        <taxon>asterids</taxon>
        <taxon>campanulids</taxon>
        <taxon>Asterales</taxon>
        <taxon>Asteraceae</taxon>
        <taxon>Asteroideae</taxon>
        <taxon>Heliantheae alliance</taxon>
        <taxon>Millerieae</taxon>
        <taxon>Smallanthus</taxon>
    </lineage>
</organism>
<reference evidence="1 2" key="2">
    <citation type="journal article" date="2022" name="Mol. Ecol. Resour.">
        <title>The genomes of chicory, endive, great burdock and yacon provide insights into Asteraceae paleo-polyploidization history and plant inulin production.</title>
        <authorList>
            <person name="Fan W."/>
            <person name="Wang S."/>
            <person name="Wang H."/>
            <person name="Wang A."/>
            <person name="Jiang F."/>
            <person name="Liu H."/>
            <person name="Zhao H."/>
            <person name="Xu D."/>
            <person name="Zhang Y."/>
        </authorList>
    </citation>
    <scope>NUCLEOTIDE SEQUENCE [LARGE SCALE GENOMIC DNA]</scope>
    <source>
        <strain evidence="2">cv. Yunnan</strain>
        <tissue evidence="1">Leaves</tissue>
    </source>
</reference>
<sequence length="108" mass="12055">MIPVIRLVNGFVRTNVFEQSHCLQDLCSSDWSVMMKYGYCPRQVVDVNKGGVLFGSASGAIGCHGGPFSFFFSFQFSYSLSSLISQLKLINLQGISRVRNVRAVIDFY</sequence>
<protein>
    <submittedName>
        <fullName evidence="1">Uncharacterized protein</fullName>
    </submittedName>
</protein>
<gene>
    <name evidence="1" type="ORF">L1987_29827</name>
</gene>
<evidence type="ECO:0000313" key="2">
    <source>
        <dbReference type="Proteomes" id="UP001056120"/>
    </source>
</evidence>
<dbReference type="Proteomes" id="UP001056120">
    <property type="component" value="Linkage Group LG10"/>
</dbReference>
<accession>A0ACB9I0J9</accession>
<evidence type="ECO:0000313" key="1">
    <source>
        <dbReference type="EMBL" id="KAI3801714.1"/>
    </source>
</evidence>
<reference evidence="2" key="1">
    <citation type="journal article" date="2022" name="Mol. Ecol. Resour.">
        <title>The genomes of chicory, endive, great burdock and yacon provide insights into Asteraceae palaeo-polyploidization history and plant inulin production.</title>
        <authorList>
            <person name="Fan W."/>
            <person name="Wang S."/>
            <person name="Wang H."/>
            <person name="Wang A."/>
            <person name="Jiang F."/>
            <person name="Liu H."/>
            <person name="Zhao H."/>
            <person name="Xu D."/>
            <person name="Zhang Y."/>
        </authorList>
    </citation>
    <scope>NUCLEOTIDE SEQUENCE [LARGE SCALE GENOMIC DNA]</scope>
    <source>
        <strain evidence="2">cv. Yunnan</strain>
    </source>
</reference>
<name>A0ACB9I0J9_9ASTR</name>
<proteinExistence type="predicted"/>
<comment type="caution">
    <text evidence="1">The sequence shown here is derived from an EMBL/GenBank/DDBJ whole genome shotgun (WGS) entry which is preliminary data.</text>
</comment>
<dbReference type="EMBL" id="CM042027">
    <property type="protein sequence ID" value="KAI3801714.1"/>
    <property type="molecule type" value="Genomic_DNA"/>
</dbReference>